<evidence type="ECO:0000256" key="2">
    <source>
        <dbReference type="SAM" id="MobiDB-lite"/>
    </source>
</evidence>
<gene>
    <name evidence="4" type="ORF">V9T40_008081</name>
</gene>
<proteinExistence type="predicted"/>
<feature type="compositionally biased region" description="Low complexity" evidence="2">
    <location>
        <begin position="370"/>
        <end position="386"/>
    </location>
</feature>
<dbReference type="Proteomes" id="UP001367676">
    <property type="component" value="Unassembled WGS sequence"/>
</dbReference>
<dbReference type="AlphaFoldDB" id="A0AAN9Y9A0"/>
<keyword evidence="1 3" id="KW-0732">Signal</keyword>
<sequence>MKVFLAFCLVASAFAYPQYARYDSYLPQQEAQPKPCSVCRANQEILRQTGSPVFQTTGQPNFRYDRSIVIEETEPILINSAEPEPVFMNAPSTRPNRGISEESVPVLLKTAEGIVEDPVRVNPKGPSEEVIIQETTGPVAERVVMLREEDLKRESRSPDDAASVPVITTSSFDDLVLPLSSDLESENFMRRARSVIDEPSARVTRSAMPQVIPILTNIPAENIDGQMIESILRSARSIQSADSTNVAAPAVTEQQSVPVISKEIPPAVGAGKAPLTLGMYYIRVKSYNYLDDDLPAALKEASSTTSNKPCAKEQEELQKKYFEQEDKAFMDFMQQLLVQQFTSLLEQQMVQQQDQLKKFLNKQLEDELKTTTPSVPTTTTPVTPVSGDFAASKAPGSSPVTAEKIEVAVVEPVAPVSGKDLETSLKEKV</sequence>
<organism evidence="4 5">
    <name type="scientific">Parthenolecanium corni</name>
    <dbReference type="NCBI Taxonomy" id="536013"/>
    <lineage>
        <taxon>Eukaryota</taxon>
        <taxon>Metazoa</taxon>
        <taxon>Ecdysozoa</taxon>
        <taxon>Arthropoda</taxon>
        <taxon>Hexapoda</taxon>
        <taxon>Insecta</taxon>
        <taxon>Pterygota</taxon>
        <taxon>Neoptera</taxon>
        <taxon>Paraneoptera</taxon>
        <taxon>Hemiptera</taxon>
        <taxon>Sternorrhyncha</taxon>
        <taxon>Coccoidea</taxon>
        <taxon>Coccidae</taxon>
        <taxon>Parthenolecanium</taxon>
    </lineage>
</organism>
<evidence type="ECO:0000313" key="4">
    <source>
        <dbReference type="EMBL" id="KAK7602492.1"/>
    </source>
</evidence>
<feature type="region of interest" description="Disordered" evidence="2">
    <location>
        <begin position="370"/>
        <end position="399"/>
    </location>
</feature>
<evidence type="ECO:0000256" key="1">
    <source>
        <dbReference type="ARBA" id="ARBA00022729"/>
    </source>
</evidence>
<feature type="signal peptide" evidence="3">
    <location>
        <begin position="1"/>
        <end position="15"/>
    </location>
</feature>
<feature type="chain" id="PRO_5042963169" evidence="3">
    <location>
        <begin position="16"/>
        <end position="429"/>
    </location>
</feature>
<dbReference type="PROSITE" id="PS00306">
    <property type="entry name" value="CASEIN_ALPHA_BETA"/>
    <property type="match status" value="1"/>
</dbReference>
<evidence type="ECO:0000256" key="3">
    <source>
        <dbReference type="SAM" id="SignalP"/>
    </source>
</evidence>
<keyword evidence="5" id="KW-1185">Reference proteome</keyword>
<reference evidence="4 5" key="1">
    <citation type="submission" date="2024-03" db="EMBL/GenBank/DDBJ databases">
        <title>Adaptation during the transition from Ophiocordyceps entomopathogen to insect associate is accompanied by gene loss and intensified selection.</title>
        <authorList>
            <person name="Ward C.M."/>
            <person name="Onetto C.A."/>
            <person name="Borneman A.R."/>
        </authorList>
    </citation>
    <scope>NUCLEOTIDE SEQUENCE [LARGE SCALE GENOMIC DNA]</scope>
    <source>
        <strain evidence="4">AWRI1</strain>
        <tissue evidence="4">Single Adult Female</tissue>
    </source>
</reference>
<protein>
    <submittedName>
        <fullName evidence="4">Uncharacterized protein</fullName>
    </submittedName>
</protein>
<evidence type="ECO:0000313" key="5">
    <source>
        <dbReference type="Proteomes" id="UP001367676"/>
    </source>
</evidence>
<dbReference type="EMBL" id="JBBCAQ010000008">
    <property type="protein sequence ID" value="KAK7602492.1"/>
    <property type="molecule type" value="Genomic_DNA"/>
</dbReference>
<accession>A0AAN9Y9A0</accession>
<name>A0AAN9Y9A0_9HEMI</name>
<dbReference type="InterPro" id="IPR031305">
    <property type="entry name" value="Casein_CS"/>
</dbReference>
<comment type="caution">
    <text evidence="4">The sequence shown here is derived from an EMBL/GenBank/DDBJ whole genome shotgun (WGS) entry which is preliminary data.</text>
</comment>